<dbReference type="Pfam" id="PF00107">
    <property type="entry name" value="ADH_zinc_N"/>
    <property type="match status" value="1"/>
</dbReference>
<dbReference type="Pfam" id="PF08240">
    <property type="entry name" value="ADH_N"/>
    <property type="match status" value="1"/>
</dbReference>
<dbReference type="AlphaFoldDB" id="A0A5S3PCG3"/>
<sequence>MRAITYSDFGPATDVLRVQQIDSTEPGPGEVQVDLAYSGVNPSDVKSRMGRPGLARPAFERIIPHSDGAGTIRAVGPGVDDARVGQRVWIWNGQWRRANGTAAEQITLPAHQAVPLPDGVSFETGASLGIPGLTACHTVFGGGAVAGRSVLVQGGAGTVGLLAVQLAKWGGARVIATARGDGADRASAAGADAVIDYAAPDLAAQILAANDGAPVDRIVEVEFGNNIETDAEVIAENGTIAAFGSARDMTPTLPFFPLLFKAVTIDIVLIYLLQPDLRAAAIQHLHNALRDGALDCPVEEIFDLERCAAAHEAVERGARNGAILLDVRG</sequence>
<accession>A0A5S3PCG3</accession>
<dbReference type="InterPro" id="IPR011032">
    <property type="entry name" value="GroES-like_sf"/>
</dbReference>
<keyword evidence="1" id="KW-0521">NADP</keyword>
<dbReference type="CDD" id="cd08253">
    <property type="entry name" value="zeta_crystallin"/>
    <property type="match status" value="1"/>
</dbReference>
<reference evidence="3 4" key="1">
    <citation type="submission" date="2019-05" db="EMBL/GenBank/DDBJ databases">
        <title>Sulfitobacter sabulilitoris sp. nov., isolated from a marine sand.</title>
        <authorList>
            <person name="Yoon J.-H."/>
        </authorList>
    </citation>
    <scope>NUCLEOTIDE SEQUENCE [LARGE SCALE GENOMIC DNA]</scope>
    <source>
        <strain evidence="3 4">HSMS-29</strain>
    </source>
</reference>
<evidence type="ECO:0000259" key="2">
    <source>
        <dbReference type="SMART" id="SM00829"/>
    </source>
</evidence>
<dbReference type="PANTHER" id="PTHR44154">
    <property type="entry name" value="QUINONE OXIDOREDUCTASE"/>
    <property type="match status" value="1"/>
</dbReference>
<dbReference type="SUPFAM" id="SSF50129">
    <property type="entry name" value="GroES-like"/>
    <property type="match status" value="1"/>
</dbReference>
<dbReference type="InterPro" id="IPR013149">
    <property type="entry name" value="ADH-like_C"/>
</dbReference>
<evidence type="ECO:0000313" key="4">
    <source>
        <dbReference type="Proteomes" id="UP000309550"/>
    </source>
</evidence>
<dbReference type="Gene3D" id="3.90.180.10">
    <property type="entry name" value="Medium-chain alcohol dehydrogenases, catalytic domain"/>
    <property type="match status" value="1"/>
</dbReference>
<dbReference type="OrthoDB" id="7355832at2"/>
<dbReference type="InterPro" id="IPR020843">
    <property type="entry name" value="ER"/>
</dbReference>
<evidence type="ECO:0000256" key="1">
    <source>
        <dbReference type="ARBA" id="ARBA00022857"/>
    </source>
</evidence>
<dbReference type="Gene3D" id="3.40.50.720">
    <property type="entry name" value="NAD(P)-binding Rossmann-like Domain"/>
    <property type="match status" value="1"/>
</dbReference>
<dbReference type="InterPro" id="IPR013154">
    <property type="entry name" value="ADH-like_N"/>
</dbReference>
<name>A0A5S3PCG3_9RHOB</name>
<feature type="domain" description="Enoyl reductase (ER)" evidence="2">
    <location>
        <begin position="12"/>
        <end position="325"/>
    </location>
</feature>
<dbReference type="Proteomes" id="UP000309550">
    <property type="component" value="Unassembled WGS sequence"/>
</dbReference>
<dbReference type="SMART" id="SM00829">
    <property type="entry name" value="PKS_ER"/>
    <property type="match status" value="1"/>
</dbReference>
<dbReference type="EMBL" id="VANS01000003">
    <property type="protein sequence ID" value="TMM51534.1"/>
    <property type="molecule type" value="Genomic_DNA"/>
</dbReference>
<protein>
    <submittedName>
        <fullName evidence="3">NADPH:quinone reductase</fullName>
    </submittedName>
</protein>
<dbReference type="InterPro" id="IPR051603">
    <property type="entry name" value="Zinc-ADH_QOR/CCCR"/>
</dbReference>
<keyword evidence="4" id="KW-1185">Reference proteome</keyword>
<organism evidence="3 4">
    <name type="scientific">Sulfitobacter sabulilitoris</name>
    <dbReference type="NCBI Taxonomy" id="2562655"/>
    <lineage>
        <taxon>Bacteria</taxon>
        <taxon>Pseudomonadati</taxon>
        <taxon>Pseudomonadota</taxon>
        <taxon>Alphaproteobacteria</taxon>
        <taxon>Rhodobacterales</taxon>
        <taxon>Roseobacteraceae</taxon>
        <taxon>Sulfitobacter</taxon>
    </lineage>
</organism>
<dbReference type="PANTHER" id="PTHR44154:SF1">
    <property type="entry name" value="QUINONE OXIDOREDUCTASE"/>
    <property type="match status" value="1"/>
</dbReference>
<dbReference type="RefSeq" id="WP_138662609.1">
    <property type="nucleotide sequence ID" value="NZ_VANS01000003.1"/>
</dbReference>
<dbReference type="SUPFAM" id="SSF51735">
    <property type="entry name" value="NAD(P)-binding Rossmann-fold domains"/>
    <property type="match status" value="1"/>
</dbReference>
<proteinExistence type="predicted"/>
<gene>
    <name evidence="3" type="ORF">FDT80_12290</name>
</gene>
<dbReference type="GO" id="GO:0016491">
    <property type="term" value="F:oxidoreductase activity"/>
    <property type="evidence" value="ECO:0007669"/>
    <property type="project" value="InterPro"/>
</dbReference>
<dbReference type="InterPro" id="IPR036291">
    <property type="entry name" value="NAD(P)-bd_dom_sf"/>
</dbReference>
<evidence type="ECO:0000313" key="3">
    <source>
        <dbReference type="EMBL" id="TMM51534.1"/>
    </source>
</evidence>
<comment type="caution">
    <text evidence="3">The sequence shown here is derived from an EMBL/GenBank/DDBJ whole genome shotgun (WGS) entry which is preliminary data.</text>
</comment>